<dbReference type="Gene3D" id="3.10.129.10">
    <property type="entry name" value="Hotdog Thioesterase"/>
    <property type="match status" value="1"/>
</dbReference>
<sequence>MTSMAAATSNVRLSFTVKEEIKKIIVPMAKVGYCSSWISIITPKRQSSLVIIASAASSNPRKVEKINGKKVNGIYVNEAPQTGKASVDPQLVLKENFPVDSPLHACLHGRFVQDRFAIAKENDDIKKIDKLTDDTAERIRSGLAPRWNDMDANQHSVPIHVLEHYNLTSMTLEYRRECRQSSLIESLTSTKANVTEDSNNNNNSNNRKTCLEYTHLLRMQADKAEIVRARSQWKSKHINPK</sequence>
<dbReference type="OrthoDB" id="618395at2759"/>
<gene>
    <name evidence="2" type="ORF">EZV62_019656</name>
</gene>
<reference evidence="3" key="1">
    <citation type="journal article" date="2019" name="Gigascience">
        <title>De novo genome assembly of the endangered Acer yangbiense, a plant species with extremely small populations endemic to Yunnan Province, China.</title>
        <authorList>
            <person name="Yang J."/>
            <person name="Wariss H.M."/>
            <person name="Tao L."/>
            <person name="Zhang R."/>
            <person name="Yun Q."/>
            <person name="Hollingsworth P."/>
            <person name="Dao Z."/>
            <person name="Luo G."/>
            <person name="Guo H."/>
            <person name="Ma Y."/>
            <person name="Sun W."/>
        </authorList>
    </citation>
    <scope>NUCLEOTIDE SEQUENCE [LARGE SCALE GENOMIC DNA]</scope>
    <source>
        <strain evidence="3">cv. Malutang</strain>
    </source>
</reference>
<dbReference type="AlphaFoldDB" id="A0A5C7HBF6"/>
<feature type="domain" description="Acyl-ACP thioesterase-like C-terminal" evidence="1">
    <location>
        <begin position="135"/>
        <end position="234"/>
    </location>
</feature>
<evidence type="ECO:0000259" key="1">
    <source>
        <dbReference type="Pfam" id="PF20791"/>
    </source>
</evidence>
<proteinExistence type="predicted"/>
<dbReference type="InterPro" id="IPR049427">
    <property type="entry name" value="Acyl-ACP_TE_C"/>
</dbReference>
<name>A0A5C7HBF6_9ROSI</name>
<dbReference type="PANTHER" id="PTHR31727:SF5">
    <property type="entry name" value="ACYL-[ACYL-CARRIER-PROTEIN] HYDROLASE"/>
    <property type="match status" value="1"/>
</dbReference>
<dbReference type="InterPro" id="IPR029069">
    <property type="entry name" value="HotDog_dom_sf"/>
</dbReference>
<organism evidence="2 3">
    <name type="scientific">Acer yangbiense</name>
    <dbReference type="NCBI Taxonomy" id="1000413"/>
    <lineage>
        <taxon>Eukaryota</taxon>
        <taxon>Viridiplantae</taxon>
        <taxon>Streptophyta</taxon>
        <taxon>Embryophyta</taxon>
        <taxon>Tracheophyta</taxon>
        <taxon>Spermatophyta</taxon>
        <taxon>Magnoliopsida</taxon>
        <taxon>eudicotyledons</taxon>
        <taxon>Gunneridae</taxon>
        <taxon>Pentapetalae</taxon>
        <taxon>rosids</taxon>
        <taxon>malvids</taxon>
        <taxon>Sapindales</taxon>
        <taxon>Sapindaceae</taxon>
        <taxon>Hippocastanoideae</taxon>
        <taxon>Acereae</taxon>
        <taxon>Acer</taxon>
    </lineage>
</organism>
<protein>
    <recommendedName>
        <fullName evidence="1">Acyl-ACP thioesterase-like C-terminal domain-containing protein</fullName>
    </recommendedName>
</protein>
<comment type="caution">
    <text evidence="2">The sequence shown here is derived from an EMBL/GenBank/DDBJ whole genome shotgun (WGS) entry which is preliminary data.</text>
</comment>
<accession>A0A5C7HBF6</accession>
<evidence type="ECO:0000313" key="2">
    <source>
        <dbReference type="EMBL" id="TXG54400.1"/>
    </source>
</evidence>
<evidence type="ECO:0000313" key="3">
    <source>
        <dbReference type="Proteomes" id="UP000323000"/>
    </source>
</evidence>
<dbReference type="SUPFAM" id="SSF54637">
    <property type="entry name" value="Thioesterase/thiol ester dehydrase-isomerase"/>
    <property type="match status" value="1"/>
</dbReference>
<dbReference type="GO" id="GO:0000036">
    <property type="term" value="F:acyl carrier activity"/>
    <property type="evidence" value="ECO:0007669"/>
    <property type="project" value="TreeGrafter"/>
</dbReference>
<dbReference type="EMBL" id="VAHF01000009">
    <property type="protein sequence ID" value="TXG54400.1"/>
    <property type="molecule type" value="Genomic_DNA"/>
</dbReference>
<dbReference type="PANTHER" id="PTHR31727">
    <property type="entry name" value="OLEOYL-ACYL CARRIER PROTEIN THIOESTERASE 1, CHLOROPLASTIC"/>
    <property type="match status" value="1"/>
</dbReference>
<dbReference type="InterPro" id="IPR045023">
    <property type="entry name" value="FATA/B"/>
</dbReference>
<dbReference type="Pfam" id="PF20791">
    <property type="entry name" value="Acyl-ACP_TE_C"/>
    <property type="match status" value="1"/>
</dbReference>
<dbReference type="GO" id="GO:0016297">
    <property type="term" value="F:fatty acyl-[ACP] hydrolase activity"/>
    <property type="evidence" value="ECO:0007669"/>
    <property type="project" value="InterPro"/>
</dbReference>
<dbReference type="Proteomes" id="UP000323000">
    <property type="component" value="Chromosome 9"/>
</dbReference>
<keyword evidence="3" id="KW-1185">Reference proteome</keyword>